<evidence type="ECO:0000259" key="2">
    <source>
        <dbReference type="SMART" id="SM00089"/>
    </source>
</evidence>
<keyword evidence="1" id="KW-0812">Transmembrane</keyword>
<dbReference type="Proteomes" id="UP001324185">
    <property type="component" value="Chromosome"/>
</dbReference>
<sequence length="1164" mass="128750">MKKIQYGILVAILPLVLAFSYYLTFSATKPISIVEDINQSSVAATLSTANDSIAFKGHYFFRSYVEETGTEIWSSDKNGNTSLALETIEGPNQASTIEVFTDGNFLYYVITGVGQNNADVIYYLEQPGDDFKTLDLGLRYYNGRFKKLGNTWYGLARDITTNKQSIVAFNGSSTVPIAVDDQNANYNILDFTEFNGELNVIVRSYSNDNIEHRRVVNDSIETLNAVSGYNIQSLYQTNSDLYYFIYDTNYNLVLYHFDGTTTNYVDGFYNISELWGTDGDNLIFYAKKDDLSKNQLWSLNGSSLLQLTNYNDNYTYVRRMTSTEQGLYFLIQDQEGTRLQYLANGIIETVVLDAETFDNNYTAEPFVTHNGSVYLSGRYSENSAYYSAYWKVTNGVAERVLSKEGYLGNSKTFTLNGELYNFVDAGIQTQLYRLDDPSNIASLVGTFDIRNLASLEADDSTNTIFASGYTGANSNIYAVHDTLANKLIIEGATGSSNPTNFVSVKGKTYFLAVEDDRQTVWKSDGYTAEKIPGIEADGVGEDIMTLEKLDDNLLILTRSFTDSRYRIWIYDGSETRLLSENVNTVFNEEIYLSDEGTAYFLGAIGGDYGRSLIKITDNGLVELYNSASVNRLDINNNGVFFQTGARDYVELWKEENNAVKKISNESNSVFESYESRFYTESAYTYFSGCDSEGNFTLTSYSEESGISQVDTSELSVDGCWSVKVYELGNEIAIITPPTVESASKLWSLQSGVIELVSDDFYNISSGGQALNNKLYFKAAASQQESYTLYVYADGEIVNTFLPSAYNFWLGNNDKEQGKDWIILPGSGGAKIYSFDGSNVTLMNSLKSNFQSISSLVELGDYTILQVISGYPLYHDLVALDKSGELTYLNPAQEFNFISDNNNGDYPIARGHGKWLFMQACHYTIGCEPFSMNVNIAPVAKVSITSSTVYSGHVVELDGTVTEDIDGNIIEYIWSVISGPSVEINSPESGKASFIAPTVETSTTIELQLEVVDDGYDKDSTTQKVTVLPNTGPNAVINAPAQANEGQVVQLDATQSSDPESDDLTFYWEVVSGQNVSIVNQTAALTEFSVPSINQDTSVTVRLTVQDAVGNTAQDEVEIILKNVSSGTPDNGSGDGGSGGGGSTNWLLLLMLTMIMMIRFGYYRR</sequence>
<feature type="domain" description="PKD/Chitinase" evidence="2">
    <location>
        <begin position="1035"/>
        <end position="1123"/>
    </location>
</feature>
<proteinExistence type="predicted"/>
<dbReference type="EMBL" id="CP140158">
    <property type="protein sequence ID" value="WQG85448.1"/>
    <property type="molecule type" value="Genomic_DNA"/>
</dbReference>
<reference evidence="3 4" key="1">
    <citation type="submission" date="2023-11" db="EMBL/GenBank/DDBJ databases">
        <title>MicrobeMod: A computational toolkit for identifying prokaryotic methylation and restriction-modification with nanopore sequencing.</title>
        <authorList>
            <person name="Crits-Christoph A."/>
            <person name="Kang S.C."/>
            <person name="Lee H."/>
            <person name="Ostrov N."/>
        </authorList>
    </citation>
    <scope>NUCLEOTIDE SEQUENCE [LARGE SCALE GENOMIC DNA]</scope>
    <source>
        <strain evidence="3 4">DSMZ 16071</strain>
    </source>
</reference>
<dbReference type="InterPro" id="IPR013783">
    <property type="entry name" value="Ig-like_fold"/>
</dbReference>
<feature type="domain" description="PKD/Chitinase" evidence="2">
    <location>
        <begin position="938"/>
        <end position="1029"/>
    </location>
</feature>
<accession>A0ABZ0X4D5</accession>
<dbReference type="InterPro" id="IPR022409">
    <property type="entry name" value="PKD/Chitinase_dom"/>
</dbReference>
<dbReference type="Gene3D" id="2.60.40.10">
    <property type="entry name" value="Immunoglobulins"/>
    <property type="match status" value="2"/>
</dbReference>
<keyword evidence="1" id="KW-0472">Membrane</keyword>
<dbReference type="RefSeq" id="WP_018623433.1">
    <property type="nucleotide sequence ID" value="NZ_CP140158.1"/>
</dbReference>
<evidence type="ECO:0000256" key="1">
    <source>
        <dbReference type="SAM" id="Phobius"/>
    </source>
</evidence>
<keyword evidence="4" id="KW-1185">Reference proteome</keyword>
<dbReference type="SMART" id="SM00089">
    <property type="entry name" value="PKD"/>
    <property type="match status" value="2"/>
</dbReference>
<dbReference type="Pfam" id="PF22352">
    <property type="entry name" value="K319L-like_PKD"/>
    <property type="match status" value="2"/>
</dbReference>
<evidence type="ECO:0000313" key="3">
    <source>
        <dbReference type="EMBL" id="WQG85448.1"/>
    </source>
</evidence>
<keyword evidence="1" id="KW-1133">Transmembrane helix</keyword>
<gene>
    <name evidence="3" type="ORF">SR900_00875</name>
</gene>
<evidence type="ECO:0000313" key="4">
    <source>
        <dbReference type="Proteomes" id="UP001324185"/>
    </source>
</evidence>
<protein>
    <recommendedName>
        <fullName evidence="2">PKD/Chitinase domain-containing protein</fullName>
    </recommendedName>
</protein>
<organism evidence="3 4">
    <name type="scientific">Kangiella aquimarina</name>
    <dbReference type="NCBI Taxonomy" id="261965"/>
    <lineage>
        <taxon>Bacteria</taxon>
        <taxon>Pseudomonadati</taxon>
        <taxon>Pseudomonadota</taxon>
        <taxon>Gammaproteobacteria</taxon>
        <taxon>Kangiellales</taxon>
        <taxon>Kangiellaceae</taxon>
        <taxon>Kangiella</taxon>
    </lineage>
</organism>
<name>A0ABZ0X4D5_9GAMM</name>
<feature type="transmembrane region" description="Helical" evidence="1">
    <location>
        <begin position="1145"/>
        <end position="1162"/>
    </location>
</feature>